<dbReference type="Proteomes" id="UP001153269">
    <property type="component" value="Unassembled WGS sequence"/>
</dbReference>
<organism evidence="1 2">
    <name type="scientific">Pleuronectes platessa</name>
    <name type="common">European plaice</name>
    <dbReference type="NCBI Taxonomy" id="8262"/>
    <lineage>
        <taxon>Eukaryota</taxon>
        <taxon>Metazoa</taxon>
        <taxon>Chordata</taxon>
        <taxon>Craniata</taxon>
        <taxon>Vertebrata</taxon>
        <taxon>Euteleostomi</taxon>
        <taxon>Actinopterygii</taxon>
        <taxon>Neopterygii</taxon>
        <taxon>Teleostei</taxon>
        <taxon>Neoteleostei</taxon>
        <taxon>Acanthomorphata</taxon>
        <taxon>Carangaria</taxon>
        <taxon>Pleuronectiformes</taxon>
        <taxon>Pleuronectoidei</taxon>
        <taxon>Pleuronectidae</taxon>
        <taxon>Pleuronectes</taxon>
    </lineage>
</organism>
<keyword evidence="2" id="KW-1185">Reference proteome</keyword>
<gene>
    <name evidence="1" type="ORF">PLEPLA_LOCUS43252</name>
</gene>
<name>A0A9N7Z9B4_PLEPL</name>
<protein>
    <submittedName>
        <fullName evidence="1">Uncharacterized protein</fullName>
    </submittedName>
</protein>
<proteinExistence type="predicted"/>
<dbReference type="EMBL" id="CADEAL010004257">
    <property type="protein sequence ID" value="CAB1455476.1"/>
    <property type="molecule type" value="Genomic_DNA"/>
</dbReference>
<comment type="caution">
    <text evidence="1">The sequence shown here is derived from an EMBL/GenBank/DDBJ whole genome shotgun (WGS) entry which is preliminary data.</text>
</comment>
<accession>A0A9N7Z9B4</accession>
<dbReference type="AlphaFoldDB" id="A0A9N7Z9B4"/>
<reference evidence="1" key="1">
    <citation type="submission" date="2020-03" db="EMBL/GenBank/DDBJ databases">
        <authorList>
            <person name="Weist P."/>
        </authorList>
    </citation>
    <scope>NUCLEOTIDE SEQUENCE</scope>
</reference>
<evidence type="ECO:0000313" key="1">
    <source>
        <dbReference type="EMBL" id="CAB1455476.1"/>
    </source>
</evidence>
<sequence>MCSASGALPRNLRLSRSGAPQLLCCLLPFLTSTSSVSSSSCSSSDFATFHQDAAPEYLDAELSGHLQKKVKNSLFFGRIGQCCDIMGELNLHLQRASLSRRLSRRCEVRHL</sequence>
<evidence type="ECO:0000313" key="2">
    <source>
        <dbReference type="Proteomes" id="UP001153269"/>
    </source>
</evidence>